<proteinExistence type="predicted"/>
<name>A0A2P1BPY2_KLEPN</name>
<evidence type="ECO:0000313" key="1">
    <source>
        <dbReference type="EMBL" id="AVI43800.1"/>
    </source>
</evidence>
<sequence>MFGSCIDIDPVAADMAFIQLSLLGIAAEVVTGNTLTMQYRRVRYTPVYYLNAFEKRLADLRRFRAMRTFARNTGGRVITERAGDHLPDCAKGRAPASPENRAALTRRPYFLSAFSLFAAPCLPAFSSSFCCDVSFNP</sequence>
<protein>
    <submittedName>
        <fullName evidence="1">Uncharacterized protein</fullName>
    </submittedName>
</protein>
<dbReference type="EMBL" id="MG700550">
    <property type="protein sequence ID" value="AVI43800.1"/>
    <property type="molecule type" value="Genomic_DNA"/>
</dbReference>
<dbReference type="AlphaFoldDB" id="A0A2P1BPY2"/>
<organism evidence="1">
    <name type="scientific">Klebsiella pneumoniae</name>
    <dbReference type="NCBI Taxonomy" id="573"/>
    <lineage>
        <taxon>Bacteria</taxon>
        <taxon>Pseudomonadati</taxon>
        <taxon>Pseudomonadota</taxon>
        <taxon>Gammaproteobacteria</taxon>
        <taxon>Enterobacterales</taxon>
        <taxon>Enterobacteriaceae</taxon>
        <taxon>Klebsiella/Raoultella group</taxon>
        <taxon>Klebsiella</taxon>
        <taxon>Klebsiella pneumoniae complex</taxon>
    </lineage>
</organism>
<keyword evidence="1" id="KW-0614">Plasmid</keyword>
<reference evidence="1" key="1">
    <citation type="submission" date="2017-12" db="EMBL/GenBank/DDBJ databases">
        <title>Insights into the successfully spreading KPC-encoding IncII plasmids.</title>
        <authorList>
            <person name="Brandt C."/>
            <person name="Pletz M.W."/>
            <person name="Makarewicz O."/>
        </authorList>
    </citation>
    <scope>NUCLEOTIDE SEQUENCE</scope>
    <source>
        <strain evidence="1">St015788/2</strain>
        <plasmid evidence="1">pUJ-84KPC</plasmid>
    </source>
</reference>
<accession>A0A2P1BPY2</accession>
<geneLocation type="plasmid" evidence="1">
    <name>pUJ-84KPC</name>
</geneLocation>